<evidence type="ECO:0000259" key="6">
    <source>
        <dbReference type="PROSITE" id="PS51387"/>
    </source>
</evidence>
<evidence type="ECO:0000256" key="2">
    <source>
        <dbReference type="ARBA" id="ARBA00005466"/>
    </source>
</evidence>
<dbReference type="InterPro" id="IPR036318">
    <property type="entry name" value="FAD-bd_PCMH-like_sf"/>
</dbReference>
<dbReference type="EMBL" id="FOMZ01000007">
    <property type="protein sequence ID" value="SFE04896.1"/>
    <property type="molecule type" value="Genomic_DNA"/>
</dbReference>
<dbReference type="Pfam" id="PF08031">
    <property type="entry name" value="BBE"/>
    <property type="match status" value="1"/>
</dbReference>
<sequence length="475" mass="51460">MAVRDVDPATVDRLRGGFHGVIHTPRDADYERQREIFNAMIESRPAAIAACADIDDIRRALDFAGEQDLEVAVRGGGHSVAGAGLVDGGLVIDMRRFNRVTVDPRTRLATVGGGTLWGEFDGAGRPYKLATTGGRVSTTGVAGLTLGGGSGWMERKWGLACDSLVSIELVTASGERVTADAERNPELFWALHGGGGNFGIATSLTFRLHEIPEFSMALLLWPAERGRIVAGEYRDFIAGAPDEISGGLIYLTGPPEDFVPAELVDTLCCAVLVTFAGNESELRELIRPLLGLRPAGQLITDIEYAELQSLLDDPPGYRNYWSAEHMAELPDEALDRFCARAYDMPVPSPAQHALLPWGGAVSANGVGAAMSDRAVPWVVHPLGLWSDAATDERAIRWVRELREDMRPWTTGAVYLNFIGDEGHDRVVAGYGDDNYRRLARVKAEYDPDNVFNRWHDILPAAAPDRSTATPTPTGG</sequence>
<dbReference type="Gene3D" id="3.40.462.20">
    <property type="match status" value="1"/>
</dbReference>
<evidence type="ECO:0000256" key="5">
    <source>
        <dbReference type="ARBA" id="ARBA00023002"/>
    </source>
</evidence>
<dbReference type="GO" id="GO:0071949">
    <property type="term" value="F:FAD binding"/>
    <property type="evidence" value="ECO:0007669"/>
    <property type="project" value="InterPro"/>
</dbReference>
<evidence type="ECO:0000313" key="8">
    <source>
        <dbReference type="Proteomes" id="UP000198716"/>
    </source>
</evidence>
<dbReference type="PROSITE" id="PS51387">
    <property type="entry name" value="FAD_PCMH"/>
    <property type="match status" value="1"/>
</dbReference>
<comment type="cofactor">
    <cofactor evidence="1">
        <name>FAD</name>
        <dbReference type="ChEBI" id="CHEBI:57692"/>
    </cofactor>
</comment>
<dbReference type="InterPro" id="IPR006094">
    <property type="entry name" value="Oxid_FAD_bind_N"/>
</dbReference>
<keyword evidence="5" id="KW-0560">Oxidoreductase</keyword>
<accession>A0A1I1XBU2</accession>
<dbReference type="SUPFAM" id="SSF55103">
    <property type="entry name" value="FAD-linked oxidases, C-terminal domain"/>
    <property type="match status" value="1"/>
</dbReference>
<keyword evidence="8" id="KW-1185">Reference proteome</keyword>
<evidence type="ECO:0000256" key="3">
    <source>
        <dbReference type="ARBA" id="ARBA00022630"/>
    </source>
</evidence>
<dbReference type="Gene3D" id="3.30.465.10">
    <property type="match status" value="1"/>
</dbReference>
<name>A0A1I1XBU2_9ACTN</name>
<keyword evidence="4" id="KW-0274">FAD</keyword>
<evidence type="ECO:0000256" key="1">
    <source>
        <dbReference type="ARBA" id="ARBA00001974"/>
    </source>
</evidence>
<evidence type="ECO:0000313" key="7">
    <source>
        <dbReference type="EMBL" id="SFE04896.1"/>
    </source>
</evidence>
<dbReference type="RefSeq" id="WP_092927038.1">
    <property type="nucleotide sequence ID" value="NZ_FOMZ01000007.1"/>
</dbReference>
<dbReference type="Proteomes" id="UP000198716">
    <property type="component" value="Unassembled WGS sequence"/>
</dbReference>
<dbReference type="SUPFAM" id="SSF56176">
    <property type="entry name" value="FAD-binding/transporter-associated domain-like"/>
    <property type="match status" value="1"/>
</dbReference>
<proteinExistence type="inferred from homology"/>
<comment type="similarity">
    <text evidence="2">Belongs to the oxygen-dependent FAD-linked oxidoreductase family.</text>
</comment>
<dbReference type="InterPro" id="IPR016166">
    <property type="entry name" value="FAD-bd_PCMH"/>
</dbReference>
<organism evidence="7 8">
    <name type="scientific">Actinopolyspora alba</name>
    <dbReference type="NCBI Taxonomy" id="673379"/>
    <lineage>
        <taxon>Bacteria</taxon>
        <taxon>Bacillati</taxon>
        <taxon>Actinomycetota</taxon>
        <taxon>Actinomycetes</taxon>
        <taxon>Actinopolysporales</taxon>
        <taxon>Actinopolysporaceae</taxon>
        <taxon>Actinopolyspora</taxon>
        <taxon>Actinopolyspora alba group</taxon>
    </lineage>
</organism>
<dbReference type="GO" id="GO:0016491">
    <property type="term" value="F:oxidoreductase activity"/>
    <property type="evidence" value="ECO:0007669"/>
    <property type="project" value="UniProtKB-KW"/>
</dbReference>
<keyword evidence="3" id="KW-0285">Flavoprotein</keyword>
<dbReference type="InterPro" id="IPR012951">
    <property type="entry name" value="BBE"/>
</dbReference>
<dbReference type="Pfam" id="PF01565">
    <property type="entry name" value="FAD_binding_4"/>
    <property type="match status" value="1"/>
</dbReference>
<dbReference type="InterPro" id="IPR016167">
    <property type="entry name" value="FAD-bd_PCMH_sub1"/>
</dbReference>
<dbReference type="PANTHER" id="PTHR42973:SF39">
    <property type="entry name" value="FAD-BINDING PCMH-TYPE DOMAIN-CONTAINING PROTEIN"/>
    <property type="match status" value="1"/>
</dbReference>
<dbReference type="InterPro" id="IPR006093">
    <property type="entry name" value="Oxy_OxRdtase_FAD_BS"/>
</dbReference>
<dbReference type="AlphaFoldDB" id="A0A1I1XBU2"/>
<feature type="domain" description="FAD-binding PCMH-type" evidence="6">
    <location>
        <begin position="41"/>
        <end position="211"/>
    </location>
</feature>
<dbReference type="PANTHER" id="PTHR42973">
    <property type="entry name" value="BINDING OXIDOREDUCTASE, PUTATIVE (AFU_ORTHOLOGUE AFUA_1G17690)-RELATED"/>
    <property type="match status" value="1"/>
</dbReference>
<dbReference type="PROSITE" id="PS00862">
    <property type="entry name" value="OX2_COVAL_FAD"/>
    <property type="match status" value="1"/>
</dbReference>
<gene>
    <name evidence="7" type="ORF">SAMN04487819_10743</name>
</gene>
<dbReference type="InterPro" id="IPR016164">
    <property type="entry name" value="FAD-linked_Oxase-like_C"/>
</dbReference>
<dbReference type="InterPro" id="IPR016169">
    <property type="entry name" value="FAD-bd_PCMH_sub2"/>
</dbReference>
<dbReference type="InterPro" id="IPR050416">
    <property type="entry name" value="FAD-linked_Oxidoreductase"/>
</dbReference>
<protein>
    <submittedName>
        <fullName evidence="7">FAD/FMN-containing dehydrogenase</fullName>
    </submittedName>
</protein>
<dbReference type="Gene3D" id="3.30.43.10">
    <property type="entry name" value="Uridine Diphospho-n-acetylenolpyruvylglucosamine Reductase, domain 2"/>
    <property type="match status" value="1"/>
</dbReference>
<reference evidence="8" key="1">
    <citation type="submission" date="2016-10" db="EMBL/GenBank/DDBJ databases">
        <authorList>
            <person name="Varghese N."/>
            <person name="Submissions S."/>
        </authorList>
    </citation>
    <scope>NUCLEOTIDE SEQUENCE [LARGE SCALE GENOMIC DNA]</scope>
    <source>
        <strain evidence="8">DSM 45004</strain>
    </source>
</reference>
<evidence type="ECO:0000256" key="4">
    <source>
        <dbReference type="ARBA" id="ARBA00022827"/>
    </source>
</evidence>